<evidence type="ECO:0000313" key="3">
    <source>
        <dbReference type="EMBL" id="TDB65154.1"/>
    </source>
</evidence>
<organism evidence="3 4">
    <name type="scientific">Arundinibacter roseus</name>
    <dbReference type="NCBI Taxonomy" id="2070510"/>
    <lineage>
        <taxon>Bacteria</taxon>
        <taxon>Pseudomonadati</taxon>
        <taxon>Bacteroidota</taxon>
        <taxon>Cytophagia</taxon>
        <taxon>Cytophagales</taxon>
        <taxon>Spirosomataceae</taxon>
        <taxon>Arundinibacter</taxon>
    </lineage>
</organism>
<evidence type="ECO:0000256" key="2">
    <source>
        <dbReference type="SAM" id="SignalP"/>
    </source>
</evidence>
<proteinExistence type="predicted"/>
<evidence type="ECO:0008006" key="5">
    <source>
        <dbReference type="Google" id="ProtNLM"/>
    </source>
</evidence>
<name>A0A4R4KBA9_9BACT</name>
<feature type="region of interest" description="Disordered" evidence="1">
    <location>
        <begin position="25"/>
        <end position="46"/>
    </location>
</feature>
<protein>
    <recommendedName>
        <fullName evidence="5">Periplasmic heavy metal sensor</fullName>
    </recommendedName>
</protein>
<reference evidence="3 4" key="1">
    <citation type="submission" date="2019-02" db="EMBL/GenBank/DDBJ databases">
        <title>Arundinibacter roseus gen. nov., sp. nov., a new member of the family Cytophagaceae.</title>
        <authorList>
            <person name="Szuroczki S."/>
            <person name="Khayer B."/>
            <person name="Sproer C."/>
            <person name="Toumi M."/>
            <person name="Szabo A."/>
            <person name="Felfoldi T."/>
            <person name="Schumann P."/>
            <person name="Toth E."/>
        </authorList>
    </citation>
    <scope>NUCLEOTIDE SEQUENCE [LARGE SCALE GENOMIC DNA]</scope>
    <source>
        <strain evidence="3 4">DMA-k-7a</strain>
    </source>
</reference>
<feature type="chain" id="PRO_5020497982" description="Periplasmic heavy metal sensor" evidence="2">
    <location>
        <begin position="21"/>
        <end position="136"/>
    </location>
</feature>
<dbReference type="RefSeq" id="WP_132117347.1">
    <property type="nucleotide sequence ID" value="NZ_SMJU01000006.1"/>
</dbReference>
<comment type="caution">
    <text evidence="3">The sequence shown here is derived from an EMBL/GenBank/DDBJ whole genome shotgun (WGS) entry which is preliminary data.</text>
</comment>
<evidence type="ECO:0000313" key="4">
    <source>
        <dbReference type="Proteomes" id="UP000295706"/>
    </source>
</evidence>
<dbReference type="EMBL" id="SMJU01000006">
    <property type="protein sequence ID" value="TDB65154.1"/>
    <property type="molecule type" value="Genomic_DNA"/>
</dbReference>
<dbReference type="OrthoDB" id="962156at2"/>
<sequence length="136" mass="16218">MKNTITVAAFFLLFATGAFAQGYGKSQYPDRGRENSRIDPRDRQDLRQINDLKRQARLRISDGIANGTLTNRESIRLLNELERIQIKERRYLSNRSLNNRETRELTQDLHILIRGIHYEKADSEYERNRYSQRRNY</sequence>
<evidence type="ECO:0000256" key="1">
    <source>
        <dbReference type="SAM" id="MobiDB-lite"/>
    </source>
</evidence>
<gene>
    <name evidence="3" type="ORF">EZE20_10615</name>
</gene>
<feature type="signal peptide" evidence="2">
    <location>
        <begin position="1"/>
        <end position="20"/>
    </location>
</feature>
<dbReference type="Proteomes" id="UP000295706">
    <property type="component" value="Unassembled WGS sequence"/>
</dbReference>
<accession>A0A4R4KBA9</accession>
<keyword evidence="4" id="KW-1185">Reference proteome</keyword>
<keyword evidence="2" id="KW-0732">Signal</keyword>
<feature type="compositionally biased region" description="Basic and acidic residues" evidence="1">
    <location>
        <begin position="28"/>
        <end position="46"/>
    </location>
</feature>
<dbReference type="AlphaFoldDB" id="A0A4R4KBA9"/>